<feature type="region of interest" description="Disordered" evidence="1">
    <location>
        <begin position="244"/>
        <end position="263"/>
    </location>
</feature>
<feature type="compositionally biased region" description="Polar residues" evidence="1">
    <location>
        <begin position="199"/>
        <end position="212"/>
    </location>
</feature>
<evidence type="ECO:0000313" key="3">
    <source>
        <dbReference type="Proteomes" id="UP000267606"/>
    </source>
</evidence>
<protein>
    <submittedName>
        <fullName evidence="2 4">Uncharacterized protein</fullName>
    </submittedName>
</protein>
<dbReference type="STRING" id="387005.A0A183I759"/>
<name>A0A183I759_9BILA</name>
<proteinExistence type="predicted"/>
<accession>A0A183I759</accession>
<feature type="region of interest" description="Disordered" evidence="1">
    <location>
        <begin position="199"/>
        <end position="236"/>
    </location>
</feature>
<dbReference type="EMBL" id="UZAJ01042383">
    <property type="protein sequence ID" value="VDP22641.1"/>
    <property type="molecule type" value="Genomic_DNA"/>
</dbReference>
<dbReference type="WBParaSite" id="OFLC_0001558401-mRNA-1">
    <property type="protein sequence ID" value="OFLC_0001558401-mRNA-1"/>
    <property type="gene ID" value="OFLC_0001558401"/>
</dbReference>
<reference evidence="4" key="1">
    <citation type="submission" date="2016-06" db="UniProtKB">
        <authorList>
            <consortium name="WormBaseParasite"/>
        </authorList>
    </citation>
    <scope>IDENTIFICATION</scope>
</reference>
<evidence type="ECO:0000313" key="4">
    <source>
        <dbReference type="WBParaSite" id="OFLC_0001558401-mRNA-1"/>
    </source>
</evidence>
<evidence type="ECO:0000256" key="1">
    <source>
        <dbReference type="SAM" id="MobiDB-lite"/>
    </source>
</evidence>
<dbReference type="Proteomes" id="UP000267606">
    <property type="component" value="Unassembled WGS sequence"/>
</dbReference>
<dbReference type="AlphaFoldDB" id="A0A183I759"/>
<evidence type="ECO:0000313" key="2">
    <source>
        <dbReference type="EMBL" id="VDP22641.1"/>
    </source>
</evidence>
<sequence length="263" mass="26966">MEVCNRSGRTATHSQLLQHRNAATASQSSAPAATLGASAPIITAPVAAAAPQNVASAISQNNILAARQAPFASFMNPHAAAAAAAAGTLVPQLVSIPFVDGPMLATQAIPPVSAAWTQAATASLMPWALPNTTALFANEFILPAHLQTTRNVAALAAAVAAGTPFSHLLAPQIKSYPDLANTDPAALFWNDLVQQQQIRGRQAPTASANPNGTLTTSTNLSNLRMRSGPSGLAKDPAIIAAGPRMNSTASGLETPKYQLETAR</sequence>
<feature type="compositionally biased region" description="Low complexity" evidence="1">
    <location>
        <begin position="213"/>
        <end position="223"/>
    </location>
</feature>
<keyword evidence="3" id="KW-1185">Reference proteome</keyword>
<gene>
    <name evidence="2" type="ORF">OFLC_LOCUS15571</name>
</gene>
<reference evidence="2 3" key="2">
    <citation type="submission" date="2018-11" db="EMBL/GenBank/DDBJ databases">
        <authorList>
            <consortium name="Pathogen Informatics"/>
        </authorList>
    </citation>
    <scope>NUCLEOTIDE SEQUENCE [LARGE SCALE GENOMIC DNA]</scope>
</reference>
<organism evidence="4">
    <name type="scientific">Onchocerca flexuosa</name>
    <dbReference type="NCBI Taxonomy" id="387005"/>
    <lineage>
        <taxon>Eukaryota</taxon>
        <taxon>Metazoa</taxon>
        <taxon>Ecdysozoa</taxon>
        <taxon>Nematoda</taxon>
        <taxon>Chromadorea</taxon>
        <taxon>Rhabditida</taxon>
        <taxon>Spirurina</taxon>
        <taxon>Spiruromorpha</taxon>
        <taxon>Filarioidea</taxon>
        <taxon>Onchocercidae</taxon>
        <taxon>Onchocerca</taxon>
    </lineage>
</organism>